<evidence type="ECO:0000313" key="3">
    <source>
        <dbReference type="EMBL" id="TDY63995.1"/>
    </source>
</evidence>
<sequence length="188" mass="20891">MKFWAGLLISLFGGLIGIGLFRESLKPLVPNLDDIHLDIASIIILLIGLIMTAFDHADQSKSMKQLEDEQKGRIIKQKLNFLKALNNLPKTKVILYGIQGDREAVKFANTIKNILVDVNWDVDGVWEDIIVGGIGFGVTIRETSTDTNSIGKIMNKIMNENHIATRVVVLTNSDLEQNQIEIIVGSRP</sequence>
<reference evidence="3 5" key="2">
    <citation type="submission" date="2019-03" db="EMBL/GenBank/DDBJ databases">
        <title>Genomic Encyclopedia of Type Strains, Phase III (KMG-III): the genomes of soil and plant-associated and newly described type strains.</title>
        <authorList>
            <person name="Whitman W."/>
        </authorList>
    </citation>
    <scope>NUCLEOTIDE SEQUENCE [LARGE SCALE GENOMIC DNA]</scope>
    <source>
        <strain evidence="3 5">CECT 8301</strain>
    </source>
</reference>
<dbReference type="EMBL" id="BBNU01000010">
    <property type="protein sequence ID" value="GAL80393.1"/>
    <property type="molecule type" value="Genomic_DNA"/>
</dbReference>
<keyword evidence="5" id="KW-1185">Reference proteome</keyword>
<evidence type="ECO:0000313" key="4">
    <source>
        <dbReference type="Proteomes" id="UP000029643"/>
    </source>
</evidence>
<evidence type="ECO:0000313" key="2">
    <source>
        <dbReference type="EMBL" id="GAL80393.1"/>
    </source>
</evidence>
<dbReference type="Proteomes" id="UP000029643">
    <property type="component" value="Unassembled WGS sequence"/>
</dbReference>
<protein>
    <submittedName>
        <fullName evidence="2">Uncharacterized protein</fullName>
    </submittedName>
</protein>
<proteinExistence type="predicted"/>
<dbReference type="EMBL" id="SORL01000007">
    <property type="protein sequence ID" value="TDY63995.1"/>
    <property type="molecule type" value="Genomic_DNA"/>
</dbReference>
<evidence type="ECO:0000256" key="1">
    <source>
        <dbReference type="SAM" id="Phobius"/>
    </source>
</evidence>
<accession>A0A090WVW5</accession>
<keyword evidence="1" id="KW-0812">Transmembrane</keyword>
<reference evidence="2 4" key="1">
    <citation type="journal article" date="2014" name="Genome Announc.">
        <title>Draft Genome Sequences of Marine Flavobacterium Algibacter lectus Strains SS8 and NR4.</title>
        <authorList>
            <person name="Takatani N."/>
            <person name="Nakanishi M."/>
            <person name="Meirelles P."/>
            <person name="Mino S."/>
            <person name="Suda W."/>
            <person name="Oshima K."/>
            <person name="Hattori M."/>
            <person name="Ohkuma M."/>
            <person name="Hosokawa M."/>
            <person name="Miyashita K."/>
            <person name="Thompson F.L."/>
            <person name="Niwa A."/>
            <person name="Sawabe T."/>
            <person name="Sawabe T."/>
        </authorList>
    </citation>
    <scope>NUCLEOTIDE SEQUENCE [LARGE SCALE GENOMIC DNA]</scope>
    <source>
        <strain evidence="2">JCM 19274</strain>
        <strain evidence="4">JCM19274</strain>
    </source>
</reference>
<feature type="transmembrane region" description="Helical" evidence="1">
    <location>
        <begin position="35"/>
        <end position="54"/>
    </location>
</feature>
<name>A0A090WVW5_9FLAO</name>
<comment type="caution">
    <text evidence="2">The sequence shown here is derived from an EMBL/GenBank/DDBJ whole genome shotgun (WGS) entry which is preliminary data.</text>
</comment>
<dbReference type="AlphaFoldDB" id="A0A090WVW5"/>
<dbReference type="RefSeq" id="WP_042498635.1">
    <property type="nucleotide sequence ID" value="NZ_BBNU01000010.1"/>
</dbReference>
<keyword evidence="1" id="KW-0472">Membrane</keyword>
<gene>
    <name evidence="3" type="ORF">DFQ06_0894</name>
    <name evidence="2" type="ORF">JCM19274_683</name>
</gene>
<organism evidence="2 4">
    <name type="scientific">Algibacter lectus</name>
    <dbReference type="NCBI Taxonomy" id="221126"/>
    <lineage>
        <taxon>Bacteria</taxon>
        <taxon>Pseudomonadati</taxon>
        <taxon>Bacteroidota</taxon>
        <taxon>Flavobacteriia</taxon>
        <taxon>Flavobacteriales</taxon>
        <taxon>Flavobacteriaceae</taxon>
        <taxon>Algibacter</taxon>
    </lineage>
</organism>
<dbReference type="Proteomes" id="UP000294824">
    <property type="component" value="Unassembled WGS sequence"/>
</dbReference>
<evidence type="ECO:0000313" key="5">
    <source>
        <dbReference type="Proteomes" id="UP000294824"/>
    </source>
</evidence>
<keyword evidence="1" id="KW-1133">Transmembrane helix</keyword>
<accession>A0A4R8MJ63</accession>